<evidence type="ECO:0000256" key="1">
    <source>
        <dbReference type="SAM" id="MobiDB-lite"/>
    </source>
</evidence>
<dbReference type="EMBL" id="AWUE01020810">
    <property type="protein sequence ID" value="OMO65764.1"/>
    <property type="molecule type" value="Genomic_DNA"/>
</dbReference>
<evidence type="ECO:0000313" key="3">
    <source>
        <dbReference type="Proteomes" id="UP000187203"/>
    </source>
</evidence>
<keyword evidence="3" id="KW-1185">Reference proteome</keyword>
<sequence>MTKTSPVTTKQKRPTASDCSFQGSTRFERKEDKTGTITKKAASWKESNRGYKVT</sequence>
<protein>
    <submittedName>
        <fullName evidence="2">Uncharacterized protein</fullName>
    </submittedName>
</protein>
<dbReference type="Proteomes" id="UP000187203">
    <property type="component" value="Unassembled WGS sequence"/>
</dbReference>
<feature type="region of interest" description="Disordered" evidence="1">
    <location>
        <begin position="1"/>
        <end position="54"/>
    </location>
</feature>
<proteinExistence type="predicted"/>
<reference evidence="3" key="1">
    <citation type="submission" date="2013-09" db="EMBL/GenBank/DDBJ databases">
        <title>Corchorus olitorius genome sequencing.</title>
        <authorList>
            <person name="Alam M."/>
            <person name="Haque M.S."/>
            <person name="Islam M.S."/>
            <person name="Emdad E.M."/>
            <person name="Islam M.M."/>
            <person name="Ahmed B."/>
            <person name="Halim A."/>
            <person name="Hossen Q.M.M."/>
            <person name="Hossain M.Z."/>
            <person name="Ahmed R."/>
            <person name="Khan M.M."/>
            <person name="Islam R."/>
            <person name="Rashid M.M."/>
            <person name="Khan S.A."/>
            <person name="Rahman M.S."/>
            <person name="Alam M."/>
            <person name="Yahiya A.S."/>
            <person name="Khan M.S."/>
            <person name="Azam M.S."/>
            <person name="Haque T."/>
            <person name="Lashkar M.Z.H."/>
            <person name="Akhand A.I."/>
            <person name="Morshed G."/>
            <person name="Roy S."/>
            <person name="Uddin K.S."/>
            <person name="Rabeya T."/>
            <person name="Hossain A.S."/>
            <person name="Chowdhury A."/>
            <person name="Snigdha A.R."/>
            <person name="Mortoza M.S."/>
            <person name="Matin S.A."/>
            <person name="Hoque S.M.E."/>
            <person name="Islam M.K."/>
            <person name="Roy D.K."/>
            <person name="Haider R."/>
            <person name="Moosa M.M."/>
            <person name="Elias S.M."/>
            <person name="Hasan A.M."/>
            <person name="Jahan S."/>
            <person name="Shafiuddin M."/>
            <person name="Mahmood N."/>
            <person name="Shommy N.S."/>
        </authorList>
    </citation>
    <scope>NUCLEOTIDE SEQUENCE [LARGE SCALE GENOMIC DNA]</scope>
    <source>
        <strain evidence="3">cv. O-4</strain>
    </source>
</reference>
<organism evidence="2 3">
    <name type="scientific">Corchorus olitorius</name>
    <dbReference type="NCBI Taxonomy" id="93759"/>
    <lineage>
        <taxon>Eukaryota</taxon>
        <taxon>Viridiplantae</taxon>
        <taxon>Streptophyta</taxon>
        <taxon>Embryophyta</taxon>
        <taxon>Tracheophyta</taxon>
        <taxon>Spermatophyta</taxon>
        <taxon>Magnoliopsida</taxon>
        <taxon>eudicotyledons</taxon>
        <taxon>Gunneridae</taxon>
        <taxon>Pentapetalae</taxon>
        <taxon>rosids</taxon>
        <taxon>malvids</taxon>
        <taxon>Malvales</taxon>
        <taxon>Malvaceae</taxon>
        <taxon>Grewioideae</taxon>
        <taxon>Apeibeae</taxon>
        <taxon>Corchorus</taxon>
    </lineage>
</organism>
<dbReference type="AlphaFoldDB" id="A0A1R3H600"/>
<accession>A0A1R3H600</accession>
<name>A0A1R3H600_9ROSI</name>
<comment type="caution">
    <text evidence="2">The sequence shown here is derived from an EMBL/GenBank/DDBJ whole genome shotgun (WGS) entry which is preliminary data.</text>
</comment>
<evidence type="ECO:0000313" key="2">
    <source>
        <dbReference type="EMBL" id="OMO65764.1"/>
    </source>
</evidence>
<gene>
    <name evidence="2" type="ORF">COLO4_31027</name>
</gene>